<feature type="transmembrane region" description="Helical" evidence="6">
    <location>
        <begin position="21"/>
        <end position="41"/>
    </location>
</feature>
<keyword evidence="5 6" id="KW-0472">Membrane</keyword>
<reference evidence="7 8" key="1">
    <citation type="submission" date="2022-03" db="EMBL/GenBank/DDBJ databases">
        <authorList>
            <person name="Brunel B."/>
        </authorList>
    </citation>
    <scope>NUCLEOTIDE SEQUENCE [LARGE SCALE GENOMIC DNA]</scope>
    <source>
        <strain evidence="7">STM5069sample</strain>
    </source>
</reference>
<dbReference type="Proteomes" id="UP001153050">
    <property type="component" value="Unassembled WGS sequence"/>
</dbReference>
<organism evidence="7 8">
    <name type="scientific">Mesorhizobium escarrei</name>
    <dbReference type="NCBI Taxonomy" id="666018"/>
    <lineage>
        <taxon>Bacteria</taxon>
        <taxon>Pseudomonadati</taxon>
        <taxon>Pseudomonadota</taxon>
        <taxon>Alphaproteobacteria</taxon>
        <taxon>Hyphomicrobiales</taxon>
        <taxon>Phyllobacteriaceae</taxon>
        <taxon>Mesorhizobium</taxon>
    </lineage>
</organism>
<feature type="transmembrane region" description="Helical" evidence="6">
    <location>
        <begin position="246"/>
        <end position="266"/>
    </location>
</feature>
<feature type="transmembrane region" description="Helical" evidence="6">
    <location>
        <begin position="219"/>
        <end position="240"/>
    </location>
</feature>
<evidence type="ECO:0000256" key="2">
    <source>
        <dbReference type="ARBA" id="ARBA00022475"/>
    </source>
</evidence>
<feature type="transmembrane region" description="Helical" evidence="6">
    <location>
        <begin position="298"/>
        <end position="316"/>
    </location>
</feature>
<keyword evidence="2" id="KW-1003">Cell membrane</keyword>
<dbReference type="Pfam" id="PF02653">
    <property type="entry name" value="BPD_transp_2"/>
    <property type="match status" value="1"/>
</dbReference>
<feature type="transmembrane region" description="Helical" evidence="6">
    <location>
        <begin position="47"/>
        <end position="65"/>
    </location>
</feature>
<dbReference type="InterPro" id="IPR001851">
    <property type="entry name" value="ABC_transp_permease"/>
</dbReference>
<evidence type="ECO:0000313" key="8">
    <source>
        <dbReference type="Proteomes" id="UP001153050"/>
    </source>
</evidence>
<evidence type="ECO:0000256" key="5">
    <source>
        <dbReference type="ARBA" id="ARBA00023136"/>
    </source>
</evidence>
<protein>
    <submittedName>
        <fullName evidence="7">ABC transporter permease</fullName>
    </submittedName>
</protein>
<comment type="subcellular location">
    <subcellularLocation>
        <location evidence="1">Cell membrane</location>
        <topology evidence="1">Multi-pass membrane protein</topology>
    </subcellularLocation>
</comment>
<gene>
    <name evidence="7" type="ORF">MES5069_270177</name>
</gene>
<feature type="transmembrane region" description="Helical" evidence="6">
    <location>
        <begin position="101"/>
        <end position="122"/>
    </location>
</feature>
<keyword evidence="3 6" id="KW-0812">Transmembrane</keyword>
<keyword evidence="4 6" id="KW-1133">Transmembrane helix</keyword>
<accession>A0ABM9DW61</accession>
<sequence>MALAVRTSKAGFAKWRAWAPLAVLAGLCILVSLFNSNFLTVSNSLRLLNTAAIPLVLSMGATFIILMGSIDLSVEGVIAVTAVTVSLLVANDLTGYDYGLWAVPVAIIAGGLLGLLNGVLHVRLKTPSFMTTLGVGFAGVGIATAMLGGQTVRISDQTFRALSLGRVGGVPMAIWIALAAVIVAYVIQERTRIGRWVYAIGTDETTARQAGIPIERTRILIFSLAGLFYGLGGVLSAAQFGQGHALISQGRLFTTVTAVVVGGTSLSGGVGSVLNSVVGVLIVVVLANGMVLMGVEPYIQQGVQGLLIIVAVALSLDRSRLDVVK</sequence>
<evidence type="ECO:0000256" key="4">
    <source>
        <dbReference type="ARBA" id="ARBA00022989"/>
    </source>
</evidence>
<feature type="transmembrane region" description="Helical" evidence="6">
    <location>
        <begin position="129"/>
        <end position="148"/>
    </location>
</feature>
<proteinExistence type="predicted"/>
<name>A0ABM9DW61_9HYPH</name>
<evidence type="ECO:0000256" key="1">
    <source>
        <dbReference type="ARBA" id="ARBA00004651"/>
    </source>
</evidence>
<evidence type="ECO:0000256" key="3">
    <source>
        <dbReference type="ARBA" id="ARBA00022692"/>
    </source>
</evidence>
<evidence type="ECO:0000256" key="6">
    <source>
        <dbReference type="SAM" id="Phobius"/>
    </source>
</evidence>
<evidence type="ECO:0000313" key="7">
    <source>
        <dbReference type="EMBL" id="CAH2400963.1"/>
    </source>
</evidence>
<dbReference type="RefSeq" id="WP_254018555.1">
    <property type="nucleotide sequence ID" value="NZ_CAKXZT010000121.1"/>
</dbReference>
<dbReference type="PANTHER" id="PTHR32196">
    <property type="entry name" value="ABC TRANSPORTER PERMEASE PROTEIN YPHD-RELATED-RELATED"/>
    <property type="match status" value="1"/>
</dbReference>
<feature type="transmembrane region" description="Helical" evidence="6">
    <location>
        <begin position="273"/>
        <end position="292"/>
    </location>
</feature>
<comment type="caution">
    <text evidence="7">The sequence shown here is derived from an EMBL/GenBank/DDBJ whole genome shotgun (WGS) entry which is preliminary data.</text>
</comment>
<feature type="transmembrane region" description="Helical" evidence="6">
    <location>
        <begin position="168"/>
        <end position="187"/>
    </location>
</feature>
<keyword evidence="8" id="KW-1185">Reference proteome</keyword>
<dbReference type="EMBL" id="CAKXZT010000121">
    <property type="protein sequence ID" value="CAH2400963.1"/>
    <property type="molecule type" value="Genomic_DNA"/>
</dbReference>
<dbReference type="CDD" id="cd06579">
    <property type="entry name" value="TM_PBP1_transp_AraH_like"/>
    <property type="match status" value="1"/>
</dbReference>